<keyword evidence="2" id="KW-1185">Reference proteome</keyword>
<dbReference type="Proteomes" id="UP000658320">
    <property type="component" value="Unassembled WGS sequence"/>
</dbReference>
<dbReference type="AlphaFoldDB" id="A0A918FJ44"/>
<dbReference type="InterPro" id="IPR037143">
    <property type="entry name" value="4-PPantetheinyl_Trfase_dom_sf"/>
</dbReference>
<evidence type="ECO:0000313" key="2">
    <source>
        <dbReference type="Proteomes" id="UP000658320"/>
    </source>
</evidence>
<evidence type="ECO:0000313" key="1">
    <source>
        <dbReference type="EMBL" id="GGR41847.1"/>
    </source>
</evidence>
<dbReference type="Gene3D" id="3.90.470.20">
    <property type="entry name" value="4'-phosphopantetheinyl transferase domain"/>
    <property type="match status" value="1"/>
</dbReference>
<dbReference type="RefSeq" id="WP_189941734.1">
    <property type="nucleotide sequence ID" value="NZ_BMSX01000019.1"/>
</dbReference>
<gene>
    <name evidence="1" type="ORF">GCM10010251_68330</name>
</gene>
<organism evidence="1 2">
    <name type="scientific">Streptomyces aurantiogriseus</name>
    <dbReference type="NCBI Taxonomy" id="66870"/>
    <lineage>
        <taxon>Bacteria</taxon>
        <taxon>Bacillati</taxon>
        <taxon>Actinomycetota</taxon>
        <taxon>Actinomycetes</taxon>
        <taxon>Kitasatosporales</taxon>
        <taxon>Streptomycetaceae</taxon>
        <taxon>Streptomyces</taxon>
    </lineage>
</organism>
<reference evidence="1" key="1">
    <citation type="journal article" date="2014" name="Int. J. Syst. Evol. Microbiol.">
        <title>Complete genome sequence of Corynebacterium casei LMG S-19264T (=DSM 44701T), isolated from a smear-ripened cheese.</title>
        <authorList>
            <consortium name="US DOE Joint Genome Institute (JGI-PGF)"/>
            <person name="Walter F."/>
            <person name="Albersmeier A."/>
            <person name="Kalinowski J."/>
            <person name="Ruckert C."/>
        </authorList>
    </citation>
    <scope>NUCLEOTIDE SEQUENCE</scope>
    <source>
        <strain evidence="1">JCM 4346</strain>
    </source>
</reference>
<evidence type="ECO:0008006" key="3">
    <source>
        <dbReference type="Google" id="ProtNLM"/>
    </source>
</evidence>
<dbReference type="GO" id="GO:0008897">
    <property type="term" value="F:holo-[acyl-carrier-protein] synthase activity"/>
    <property type="evidence" value="ECO:0007669"/>
    <property type="project" value="InterPro"/>
</dbReference>
<sequence>MLDRARPLHVAHLADRLTVAVVSVAWLRAQSEAVLARLEARHLAPEEAARAAALHVPRRRYEWLAGRFAVKHGVCAYLRRHRGRDAGTRAVRVGAVPHGPMAGRPVVDAPVGVGISHSGDFAVAACGPHAVGIDLEHRRTLSPPLALLLSREGDPRSPCPEGGRLAGMPLPLRWACKEAVLKYYGFGLRVDFREVALTGWHHDGWFSWRAGPGLLRHAPTADRAAPRTWAREVGGCFLALVWT</sequence>
<name>A0A918FJ44_9ACTN</name>
<comment type="caution">
    <text evidence="1">The sequence shown here is derived from an EMBL/GenBank/DDBJ whole genome shotgun (WGS) entry which is preliminary data.</text>
</comment>
<dbReference type="GO" id="GO:0000287">
    <property type="term" value="F:magnesium ion binding"/>
    <property type="evidence" value="ECO:0007669"/>
    <property type="project" value="InterPro"/>
</dbReference>
<proteinExistence type="predicted"/>
<dbReference type="SUPFAM" id="SSF56214">
    <property type="entry name" value="4'-phosphopantetheinyl transferase"/>
    <property type="match status" value="2"/>
</dbReference>
<reference evidence="1" key="2">
    <citation type="submission" date="2020-09" db="EMBL/GenBank/DDBJ databases">
        <authorList>
            <person name="Sun Q."/>
            <person name="Ohkuma M."/>
        </authorList>
    </citation>
    <scope>NUCLEOTIDE SEQUENCE</scope>
    <source>
        <strain evidence="1">JCM 4346</strain>
    </source>
</reference>
<protein>
    <recommendedName>
        <fullName evidence="3">4'-phosphopantetheinyl transferase</fullName>
    </recommendedName>
</protein>
<accession>A0A918FJ44</accession>
<dbReference type="EMBL" id="BMSX01000019">
    <property type="protein sequence ID" value="GGR41847.1"/>
    <property type="molecule type" value="Genomic_DNA"/>
</dbReference>